<dbReference type="AlphaFoldDB" id="A0AAV4A1I6"/>
<gene>
    <name evidence="1" type="ORF">PoB_002694900</name>
</gene>
<evidence type="ECO:0000313" key="1">
    <source>
        <dbReference type="EMBL" id="GFO00444.1"/>
    </source>
</evidence>
<accession>A0AAV4A1I6</accession>
<sequence>MLARNPQVTNGEWRVTGGEWRRRSVRRKNTIAIDCVGLHNEGECFDRPSTDRPSLSETTHEVTAAPACYKVMKRKGEKHEMHI</sequence>
<reference evidence="1 2" key="1">
    <citation type="journal article" date="2021" name="Elife">
        <title>Chloroplast acquisition without the gene transfer in kleptoplastic sea slugs, Plakobranchus ocellatus.</title>
        <authorList>
            <person name="Maeda T."/>
            <person name="Takahashi S."/>
            <person name="Yoshida T."/>
            <person name="Shimamura S."/>
            <person name="Takaki Y."/>
            <person name="Nagai Y."/>
            <person name="Toyoda A."/>
            <person name="Suzuki Y."/>
            <person name="Arimoto A."/>
            <person name="Ishii H."/>
            <person name="Satoh N."/>
            <person name="Nishiyama T."/>
            <person name="Hasebe M."/>
            <person name="Maruyama T."/>
            <person name="Minagawa J."/>
            <person name="Obokata J."/>
            <person name="Shigenobu S."/>
        </authorList>
    </citation>
    <scope>NUCLEOTIDE SEQUENCE [LARGE SCALE GENOMIC DNA]</scope>
</reference>
<comment type="caution">
    <text evidence="1">The sequence shown here is derived from an EMBL/GenBank/DDBJ whole genome shotgun (WGS) entry which is preliminary data.</text>
</comment>
<dbReference type="Proteomes" id="UP000735302">
    <property type="component" value="Unassembled WGS sequence"/>
</dbReference>
<keyword evidence="2" id="KW-1185">Reference proteome</keyword>
<dbReference type="EMBL" id="BLXT01003087">
    <property type="protein sequence ID" value="GFO00444.1"/>
    <property type="molecule type" value="Genomic_DNA"/>
</dbReference>
<evidence type="ECO:0000313" key="2">
    <source>
        <dbReference type="Proteomes" id="UP000735302"/>
    </source>
</evidence>
<organism evidence="1 2">
    <name type="scientific">Plakobranchus ocellatus</name>
    <dbReference type="NCBI Taxonomy" id="259542"/>
    <lineage>
        <taxon>Eukaryota</taxon>
        <taxon>Metazoa</taxon>
        <taxon>Spiralia</taxon>
        <taxon>Lophotrochozoa</taxon>
        <taxon>Mollusca</taxon>
        <taxon>Gastropoda</taxon>
        <taxon>Heterobranchia</taxon>
        <taxon>Euthyneura</taxon>
        <taxon>Panpulmonata</taxon>
        <taxon>Sacoglossa</taxon>
        <taxon>Placobranchoidea</taxon>
        <taxon>Plakobranchidae</taxon>
        <taxon>Plakobranchus</taxon>
    </lineage>
</organism>
<name>A0AAV4A1I6_9GAST</name>
<proteinExistence type="predicted"/>
<protein>
    <submittedName>
        <fullName evidence="1">Uncharacterized protein</fullName>
    </submittedName>
</protein>